<name>A0A0P9D5L6_9CHLR</name>
<evidence type="ECO:0000313" key="2">
    <source>
        <dbReference type="Proteomes" id="UP000050509"/>
    </source>
</evidence>
<dbReference type="AlphaFoldDB" id="A0A0P9D5L6"/>
<sequence>MMKNSFVTMTWLRVPTCAEANCPHGERWLFVECISFLARDNQQIKMLWILYFLIAKIYMA</sequence>
<reference evidence="1 2" key="1">
    <citation type="submission" date="2015-09" db="EMBL/GenBank/DDBJ databases">
        <title>Draft genome sequence of Kouleothrix aurantiaca JCM 19913.</title>
        <authorList>
            <person name="Hemp J."/>
        </authorList>
    </citation>
    <scope>NUCLEOTIDE SEQUENCE [LARGE SCALE GENOMIC DNA]</scope>
    <source>
        <strain evidence="1 2">COM-B</strain>
    </source>
</reference>
<evidence type="ECO:0000313" key="1">
    <source>
        <dbReference type="EMBL" id="KPV53136.1"/>
    </source>
</evidence>
<gene>
    <name evidence="1" type="ORF">SE17_11380</name>
</gene>
<comment type="caution">
    <text evidence="1">The sequence shown here is derived from an EMBL/GenBank/DDBJ whole genome shotgun (WGS) entry which is preliminary data.</text>
</comment>
<dbReference type="EMBL" id="LJCR01000331">
    <property type="protein sequence ID" value="KPV53136.1"/>
    <property type="molecule type" value="Genomic_DNA"/>
</dbReference>
<dbReference type="Proteomes" id="UP000050509">
    <property type="component" value="Unassembled WGS sequence"/>
</dbReference>
<organism evidence="1 2">
    <name type="scientific">Kouleothrix aurantiaca</name>
    <dbReference type="NCBI Taxonomy" id="186479"/>
    <lineage>
        <taxon>Bacteria</taxon>
        <taxon>Bacillati</taxon>
        <taxon>Chloroflexota</taxon>
        <taxon>Chloroflexia</taxon>
        <taxon>Chloroflexales</taxon>
        <taxon>Roseiflexineae</taxon>
        <taxon>Roseiflexaceae</taxon>
        <taxon>Kouleothrix</taxon>
    </lineage>
</organism>
<proteinExistence type="predicted"/>
<protein>
    <submittedName>
        <fullName evidence="1">Uncharacterized protein</fullName>
    </submittedName>
</protein>
<accession>A0A0P9D5L6</accession>
<keyword evidence="2" id="KW-1185">Reference proteome</keyword>